<gene>
    <name evidence="8" type="ORF">PoB_004872600</name>
</gene>
<feature type="compositionally biased region" description="Polar residues" evidence="6">
    <location>
        <begin position="87"/>
        <end position="104"/>
    </location>
</feature>
<keyword evidence="4 5" id="KW-0238">DNA-binding</keyword>
<evidence type="ECO:0000313" key="8">
    <source>
        <dbReference type="EMBL" id="GFO22221.1"/>
    </source>
</evidence>
<dbReference type="SUPFAM" id="SSF57716">
    <property type="entry name" value="Glucocorticoid receptor-like (DNA-binding domain)"/>
    <property type="match status" value="1"/>
</dbReference>
<evidence type="ECO:0000256" key="2">
    <source>
        <dbReference type="ARBA" id="ARBA00022771"/>
    </source>
</evidence>
<evidence type="ECO:0000256" key="4">
    <source>
        <dbReference type="ARBA" id="ARBA00023125"/>
    </source>
</evidence>
<keyword evidence="1" id="KW-0479">Metal-binding</keyword>
<dbReference type="InterPro" id="IPR006612">
    <property type="entry name" value="THAP_Znf"/>
</dbReference>
<evidence type="ECO:0000259" key="7">
    <source>
        <dbReference type="PROSITE" id="PS50950"/>
    </source>
</evidence>
<dbReference type="GO" id="GO:0003677">
    <property type="term" value="F:DNA binding"/>
    <property type="evidence" value="ECO:0007669"/>
    <property type="project" value="UniProtKB-UniRule"/>
</dbReference>
<evidence type="ECO:0000313" key="9">
    <source>
        <dbReference type="Proteomes" id="UP000735302"/>
    </source>
</evidence>
<organism evidence="8 9">
    <name type="scientific">Plakobranchus ocellatus</name>
    <dbReference type="NCBI Taxonomy" id="259542"/>
    <lineage>
        <taxon>Eukaryota</taxon>
        <taxon>Metazoa</taxon>
        <taxon>Spiralia</taxon>
        <taxon>Lophotrochozoa</taxon>
        <taxon>Mollusca</taxon>
        <taxon>Gastropoda</taxon>
        <taxon>Heterobranchia</taxon>
        <taxon>Euthyneura</taxon>
        <taxon>Panpulmonata</taxon>
        <taxon>Sacoglossa</taxon>
        <taxon>Placobranchoidea</taxon>
        <taxon>Plakobranchidae</taxon>
        <taxon>Plakobranchus</taxon>
    </lineage>
</organism>
<proteinExistence type="predicted"/>
<dbReference type="Proteomes" id="UP000735302">
    <property type="component" value="Unassembled WGS sequence"/>
</dbReference>
<evidence type="ECO:0000256" key="1">
    <source>
        <dbReference type="ARBA" id="ARBA00022723"/>
    </source>
</evidence>
<sequence>MGRKCSVYGCKTGYVSQIGHEKLSVFRFPKDPEQLLRRVRSLPNNLRVEDVKPNMGVCELHFPPDVPKKVVGKYEVSTEPPSIFDNVPQSCRGATSSKLRATKS</sequence>
<name>A0AAV4BP42_9GAST</name>
<evidence type="ECO:0000256" key="6">
    <source>
        <dbReference type="SAM" id="MobiDB-lite"/>
    </source>
</evidence>
<dbReference type="EMBL" id="BLXT01005342">
    <property type="protein sequence ID" value="GFO22221.1"/>
    <property type="molecule type" value="Genomic_DNA"/>
</dbReference>
<keyword evidence="3" id="KW-0862">Zinc</keyword>
<keyword evidence="9" id="KW-1185">Reference proteome</keyword>
<keyword evidence="2 5" id="KW-0863">Zinc-finger</keyword>
<dbReference type="GO" id="GO:0008270">
    <property type="term" value="F:zinc ion binding"/>
    <property type="evidence" value="ECO:0007669"/>
    <property type="project" value="UniProtKB-KW"/>
</dbReference>
<feature type="region of interest" description="Disordered" evidence="6">
    <location>
        <begin position="85"/>
        <end position="104"/>
    </location>
</feature>
<dbReference type="AlphaFoldDB" id="A0AAV4BP42"/>
<evidence type="ECO:0000256" key="3">
    <source>
        <dbReference type="ARBA" id="ARBA00022833"/>
    </source>
</evidence>
<protein>
    <submittedName>
        <fullName evidence="8">Transposable element p transposase</fullName>
    </submittedName>
</protein>
<dbReference type="PROSITE" id="PS50950">
    <property type="entry name" value="ZF_THAP"/>
    <property type="match status" value="1"/>
</dbReference>
<evidence type="ECO:0000256" key="5">
    <source>
        <dbReference type="PROSITE-ProRule" id="PRU00309"/>
    </source>
</evidence>
<accession>A0AAV4BP42</accession>
<reference evidence="8 9" key="1">
    <citation type="journal article" date="2021" name="Elife">
        <title>Chloroplast acquisition without the gene transfer in kleptoplastic sea slugs, Plakobranchus ocellatus.</title>
        <authorList>
            <person name="Maeda T."/>
            <person name="Takahashi S."/>
            <person name="Yoshida T."/>
            <person name="Shimamura S."/>
            <person name="Takaki Y."/>
            <person name="Nagai Y."/>
            <person name="Toyoda A."/>
            <person name="Suzuki Y."/>
            <person name="Arimoto A."/>
            <person name="Ishii H."/>
            <person name="Satoh N."/>
            <person name="Nishiyama T."/>
            <person name="Hasebe M."/>
            <person name="Maruyama T."/>
            <person name="Minagawa J."/>
            <person name="Obokata J."/>
            <person name="Shigenobu S."/>
        </authorList>
    </citation>
    <scope>NUCLEOTIDE SEQUENCE [LARGE SCALE GENOMIC DNA]</scope>
</reference>
<comment type="caution">
    <text evidence="8">The sequence shown here is derived from an EMBL/GenBank/DDBJ whole genome shotgun (WGS) entry which is preliminary data.</text>
</comment>
<feature type="domain" description="THAP-type" evidence="7">
    <location>
        <begin position="1"/>
        <end position="84"/>
    </location>
</feature>
<dbReference type="Pfam" id="PF05485">
    <property type="entry name" value="THAP"/>
    <property type="match status" value="1"/>
</dbReference>